<protein>
    <submittedName>
        <fullName evidence="2">Uncharacterized protein</fullName>
    </submittedName>
</protein>
<keyword evidence="1" id="KW-0812">Transmembrane</keyword>
<evidence type="ECO:0000313" key="3">
    <source>
        <dbReference type="Proteomes" id="UP000681586"/>
    </source>
</evidence>
<organism evidence="2 3">
    <name type="scientific">Mammaliicoccus fleurettii</name>
    <dbReference type="NCBI Taxonomy" id="150056"/>
    <lineage>
        <taxon>Bacteria</taxon>
        <taxon>Bacillati</taxon>
        <taxon>Bacillota</taxon>
        <taxon>Bacilli</taxon>
        <taxon>Bacillales</taxon>
        <taxon>Staphylococcaceae</taxon>
        <taxon>Mammaliicoccus</taxon>
    </lineage>
</organism>
<sequence>MNQFIATVFLLLILVGLGAVAYGCYLAWQPLGFIVGGLLLISFAMLINQVELPEGGENK</sequence>
<dbReference type="Proteomes" id="UP000681586">
    <property type="component" value="Unassembled WGS sequence"/>
</dbReference>
<keyword evidence="1" id="KW-0472">Membrane</keyword>
<keyword evidence="1" id="KW-1133">Transmembrane helix</keyword>
<reference evidence="2 3" key="1">
    <citation type="submission" date="2021-05" db="EMBL/GenBank/DDBJ databases">
        <title>Staphylococcus fleurettii isolated from lake water in First Nation community in Manitoba, Canada.</title>
        <authorList>
            <person name="Bashar S."/>
            <person name="Murdock A."/>
            <person name="Patidar R."/>
            <person name="Golding G."/>
            <person name="Farenhorst A."/>
            <person name="Kumar A."/>
        </authorList>
    </citation>
    <scope>NUCLEOTIDE SEQUENCE [LARGE SCALE GENOMIC DNA]</scope>
    <source>
        <strain evidence="2 3">SF002</strain>
    </source>
</reference>
<accession>A0ABS5MKX5</accession>
<comment type="caution">
    <text evidence="2">The sequence shown here is derived from an EMBL/GenBank/DDBJ whole genome shotgun (WGS) entry which is preliminary data.</text>
</comment>
<feature type="transmembrane region" description="Helical" evidence="1">
    <location>
        <begin position="31"/>
        <end position="50"/>
    </location>
</feature>
<evidence type="ECO:0000313" key="2">
    <source>
        <dbReference type="EMBL" id="MBS3696036.1"/>
    </source>
</evidence>
<dbReference type="EMBL" id="JAGXBM010000001">
    <property type="protein sequence ID" value="MBS3696036.1"/>
    <property type="molecule type" value="Genomic_DNA"/>
</dbReference>
<evidence type="ECO:0000256" key="1">
    <source>
        <dbReference type="SAM" id="Phobius"/>
    </source>
</evidence>
<dbReference type="RefSeq" id="WP_203153436.1">
    <property type="nucleotide sequence ID" value="NZ_JAEPSA010000003.1"/>
</dbReference>
<keyword evidence="3" id="KW-1185">Reference proteome</keyword>
<proteinExistence type="predicted"/>
<name>A0ABS5MKX5_9STAP</name>
<gene>
    <name evidence="2" type="ORF">JJQ58_00900</name>
</gene>